<organism evidence="8 9">
    <name type="scientific">Candidatus Phytoplasma sacchari</name>
    <dbReference type="NCBI Taxonomy" id="2609813"/>
    <lineage>
        <taxon>Bacteria</taxon>
        <taxon>Bacillati</taxon>
        <taxon>Mycoplasmatota</taxon>
        <taxon>Mollicutes</taxon>
        <taxon>Acholeplasmatales</taxon>
        <taxon>Acholeplasmataceae</taxon>
        <taxon>Candidatus Phytoplasma</taxon>
        <taxon>16SrXI (Rice yellow dwarf group)</taxon>
    </lineage>
</organism>
<dbReference type="InterPro" id="IPR002903">
    <property type="entry name" value="RsmH"/>
</dbReference>
<comment type="similarity">
    <text evidence="1 7">Belongs to the methyltransferase superfamily. RsmH family.</text>
</comment>
<accession>A0ABY7M370</accession>
<evidence type="ECO:0000256" key="7">
    <source>
        <dbReference type="HAMAP-Rule" id="MF_01007"/>
    </source>
</evidence>
<dbReference type="Pfam" id="PF01795">
    <property type="entry name" value="Methyltransf_5"/>
    <property type="match status" value="1"/>
</dbReference>
<evidence type="ECO:0000256" key="2">
    <source>
        <dbReference type="ARBA" id="ARBA00022490"/>
    </source>
</evidence>
<reference evidence="8" key="1">
    <citation type="submission" date="2022-12" db="EMBL/GenBank/DDBJ databases">
        <title>Genomic Characterization of Candidatus Phytoplasma sacchari in China.</title>
        <authorList>
            <person name="Zhang R.-Y."/>
        </authorList>
    </citation>
    <scope>NUCLEOTIDE SEQUENCE [LARGE SCALE GENOMIC DNA]</scope>
    <source>
        <strain evidence="8">SCWL1</strain>
    </source>
</reference>
<proteinExistence type="inferred from homology"/>
<dbReference type="SUPFAM" id="SSF81799">
    <property type="entry name" value="Putative methyltransferase TM0872, insert domain"/>
    <property type="match status" value="1"/>
</dbReference>
<evidence type="ECO:0000256" key="1">
    <source>
        <dbReference type="ARBA" id="ARBA00010396"/>
    </source>
</evidence>
<dbReference type="NCBIfam" id="TIGR00006">
    <property type="entry name" value="16S rRNA (cytosine(1402)-N(4))-methyltransferase RsmH"/>
    <property type="match status" value="1"/>
</dbReference>
<dbReference type="GO" id="GO:0008168">
    <property type="term" value="F:methyltransferase activity"/>
    <property type="evidence" value="ECO:0007669"/>
    <property type="project" value="UniProtKB-KW"/>
</dbReference>
<evidence type="ECO:0000313" key="8">
    <source>
        <dbReference type="EMBL" id="WBL31268.1"/>
    </source>
</evidence>
<feature type="binding site" evidence="7">
    <location>
        <position position="79"/>
    </location>
    <ligand>
        <name>S-adenosyl-L-methionine</name>
        <dbReference type="ChEBI" id="CHEBI:59789"/>
    </ligand>
</feature>
<comment type="function">
    <text evidence="7">Specifically methylates the N4 position of cytidine in position 1402 (C1402) of 16S rRNA.</text>
</comment>
<dbReference type="GO" id="GO:0032259">
    <property type="term" value="P:methylation"/>
    <property type="evidence" value="ECO:0007669"/>
    <property type="project" value="UniProtKB-KW"/>
</dbReference>
<protein>
    <recommendedName>
        <fullName evidence="7">Ribosomal RNA small subunit methyltransferase H</fullName>
        <ecNumber evidence="7">2.1.1.199</ecNumber>
    </recommendedName>
    <alternativeName>
        <fullName evidence="7">16S rRNA m(4)C1402 methyltransferase</fullName>
    </alternativeName>
    <alternativeName>
        <fullName evidence="7">rRNA (cytosine-N(4)-)-methyltransferase RsmH</fullName>
    </alternativeName>
</protein>
<comment type="catalytic activity">
    <reaction evidence="7">
        <text>cytidine(1402) in 16S rRNA + S-adenosyl-L-methionine = N(4)-methylcytidine(1402) in 16S rRNA + S-adenosyl-L-homocysteine + H(+)</text>
        <dbReference type="Rhea" id="RHEA:42928"/>
        <dbReference type="Rhea" id="RHEA-COMP:10286"/>
        <dbReference type="Rhea" id="RHEA-COMP:10287"/>
        <dbReference type="ChEBI" id="CHEBI:15378"/>
        <dbReference type="ChEBI" id="CHEBI:57856"/>
        <dbReference type="ChEBI" id="CHEBI:59789"/>
        <dbReference type="ChEBI" id="CHEBI:74506"/>
        <dbReference type="ChEBI" id="CHEBI:82748"/>
        <dbReference type="EC" id="2.1.1.199"/>
    </reaction>
</comment>
<dbReference type="PANTHER" id="PTHR11265">
    <property type="entry name" value="S-ADENOSYL-METHYLTRANSFERASE MRAW"/>
    <property type="match status" value="1"/>
</dbReference>
<feature type="binding site" evidence="7">
    <location>
        <position position="100"/>
    </location>
    <ligand>
        <name>S-adenosyl-L-methionine</name>
        <dbReference type="ChEBI" id="CHEBI:59789"/>
    </ligand>
</feature>
<feature type="binding site" evidence="7">
    <location>
        <position position="107"/>
    </location>
    <ligand>
        <name>S-adenosyl-L-methionine</name>
        <dbReference type="ChEBI" id="CHEBI:59789"/>
    </ligand>
</feature>
<evidence type="ECO:0000256" key="6">
    <source>
        <dbReference type="ARBA" id="ARBA00022691"/>
    </source>
</evidence>
<evidence type="ECO:0000313" key="9">
    <source>
        <dbReference type="Proteomes" id="UP001210120"/>
    </source>
</evidence>
<keyword evidence="2 7" id="KW-0963">Cytoplasm</keyword>
<evidence type="ECO:0000256" key="4">
    <source>
        <dbReference type="ARBA" id="ARBA00022603"/>
    </source>
</evidence>
<evidence type="ECO:0000256" key="5">
    <source>
        <dbReference type="ARBA" id="ARBA00022679"/>
    </source>
</evidence>
<dbReference type="PIRSF" id="PIRSF004486">
    <property type="entry name" value="MraW"/>
    <property type="match status" value="1"/>
</dbReference>
<gene>
    <name evidence="7 8" type="primary">rsmH</name>
    <name evidence="8" type="ORF">O7R10_01480</name>
</gene>
<dbReference type="HAMAP" id="MF_01007">
    <property type="entry name" value="16SrRNA_methyltr_H"/>
    <property type="match status" value="1"/>
</dbReference>
<keyword evidence="6 7" id="KW-0949">S-adenosyl-L-methionine</keyword>
<dbReference type="PANTHER" id="PTHR11265:SF0">
    <property type="entry name" value="12S RRNA N4-METHYLCYTIDINE METHYLTRANSFERASE"/>
    <property type="match status" value="1"/>
</dbReference>
<keyword evidence="5 7" id="KW-0808">Transferase</keyword>
<feature type="binding site" evidence="7">
    <location>
        <position position="52"/>
    </location>
    <ligand>
        <name>S-adenosyl-L-methionine</name>
        <dbReference type="ChEBI" id="CHEBI:59789"/>
    </ligand>
</feature>
<dbReference type="Gene3D" id="1.10.150.170">
    <property type="entry name" value="Putative methyltransferase TM0872, insert domain"/>
    <property type="match status" value="1"/>
</dbReference>
<dbReference type="Proteomes" id="UP001210120">
    <property type="component" value="Chromosome"/>
</dbReference>
<dbReference type="SUPFAM" id="SSF53335">
    <property type="entry name" value="S-adenosyl-L-methionine-dependent methyltransferases"/>
    <property type="match status" value="1"/>
</dbReference>
<feature type="binding site" evidence="7">
    <location>
        <begin position="33"/>
        <end position="35"/>
    </location>
    <ligand>
        <name>S-adenosyl-L-methionine</name>
        <dbReference type="ChEBI" id="CHEBI:59789"/>
    </ligand>
</feature>
<dbReference type="Gene3D" id="3.40.50.150">
    <property type="entry name" value="Vaccinia Virus protein VP39"/>
    <property type="match status" value="1"/>
</dbReference>
<name>A0ABY7M370_9MOLU</name>
<keyword evidence="3 7" id="KW-0698">rRNA processing</keyword>
<dbReference type="InterPro" id="IPR023397">
    <property type="entry name" value="SAM-dep_MeTrfase_MraW_recog"/>
</dbReference>
<sequence length="309" mass="36042">MFLKHIPVMTKEVIQHLNINPNGIYVDATLGFGGHSNAIIQNLSDGFLYSFDQDILSIKYCLEKFKNNNKKINLINSNFAFLKKELYKKNISFIDGIIFDLGLCSSQIDDEKRGFSYLKKSFLDMRMNQKQSKTAAEIINTYSFEKLCNVFVSYGEEPKSYLIAREIINKRPLYYTSDLVSITDKFYNHKYKKINYRGHSAKRIFQALRIEVNQEIDCLKEGLEQSLQLLRKKGRIVVISFNSLEDRLVKHFFKNNSNFNFCYKIPIKEKDIPKPSLSIITKKPIYPNHEELNKNPRCSSAKLRVSEKL</sequence>
<comment type="subcellular location">
    <subcellularLocation>
        <location evidence="7">Cytoplasm</location>
    </subcellularLocation>
</comment>
<dbReference type="EC" id="2.1.1.199" evidence="7"/>
<dbReference type="InterPro" id="IPR029063">
    <property type="entry name" value="SAM-dependent_MTases_sf"/>
</dbReference>
<evidence type="ECO:0000256" key="3">
    <source>
        <dbReference type="ARBA" id="ARBA00022552"/>
    </source>
</evidence>
<keyword evidence="4 7" id="KW-0489">Methyltransferase</keyword>
<keyword evidence="9" id="KW-1185">Reference proteome</keyword>
<dbReference type="EMBL" id="CP115156">
    <property type="protein sequence ID" value="WBL31268.1"/>
    <property type="molecule type" value="Genomic_DNA"/>
</dbReference>